<dbReference type="InterPro" id="IPR055710">
    <property type="entry name" value="DUF7286"/>
</dbReference>
<accession>L9VQ54</accession>
<feature type="region of interest" description="Disordered" evidence="1">
    <location>
        <begin position="996"/>
        <end position="1020"/>
    </location>
</feature>
<keyword evidence="2" id="KW-0812">Transmembrane</keyword>
<feature type="region of interest" description="Disordered" evidence="1">
    <location>
        <begin position="459"/>
        <end position="503"/>
    </location>
</feature>
<dbReference type="RefSeq" id="WP_006090869.1">
    <property type="nucleotide sequence ID" value="NZ_AOHW01000038.1"/>
</dbReference>
<feature type="compositionally biased region" description="Low complexity" evidence="1">
    <location>
        <begin position="493"/>
        <end position="503"/>
    </location>
</feature>
<evidence type="ECO:0000256" key="1">
    <source>
        <dbReference type="SAM" id="MobiDB-lite"/>
    </source>
</evidence>
<feature type="region of interest" description="Disordered" evidence="1">
    <location>
        <begin position="794"/>
        <end position="817"/>
    </location>
</feature>
<evidence type="ECO:0000313" key="3">
    <source>
        <dbReference type="EMBL" id="ELY39102.1"/>
    </source>
</evidence>
<reference evidence="3 4" key="1">
    <citation type="journal article" date="2014" name="PLoS Genet.">
        <title>Phylogenetically driven sequencing of extremely halophilic archaea reveals strategies for static and dynamic osmo-response.</title>
        <authorList>
            <person name="Becker E.A."/>
            <person name="Seitzer P.M."/>
            <person name="Tritt A."/>
            <person name="Larsen D."/>
            <person name="Krusor M."/>
            <person name="Yao A.I."/>
            <person name="Wu D."/>
            <person name="Madern D."/>
            <person name="Eisen J.A."/>
            <person name="Darling A.E."/>
            <person name="Facciotti M.T."/>
        </authorList>
    </citation>
    <scope>NUCLEOTIDE SEQUENCE [LARGE SCALE GENOMIC DNA]</scope>
    <source>
        <strain evidence="3 4">GA33</strain>
    </source>
</reference>
<dbReference type="AlphaFoldDB" id="L9VQ54"/>
<dbReference type="OrthoDB" id="124691at2157"/>
<keyword evidence="2" id="KW-1133">Transmembrane helix</keyword>
<dbReference type="STRING" id="1114856.GCA_000383975_04447"/>
<name>L9VQ54_9EURY</name>
<organism evidence="3 4">
    <name type="scientific">Natronorubrum tibetense GA33</name>
    <dbReference type="NCBI Taxonomy" id="1114856"/>
    <lineage>
        <taxon>Archaea</taxon>
        <taxon>Methanobacteriati</taxon>
        <taxon>Methanobacteriota</taxon>
        <taxon>Stenosarchaea group</taxon>
        <taxon>Halobacteria</taxon>
        <taxon>Halobacteriales</taxon>
        <taxon>Natrialbaceae</taxon>
        <taxon>Natronorubrum</taxon>
    </lineage>
</organism>
<protein>
    <submittedName>
        <fullName evidence="3">Uncharacterized protein</fullName>
    </submittedName>
</protein>
<keyword evidence="2" id="KW-0472">Membrane</keyword>
<dbReference type="EMBL" id="AOHW01000038">
    <property type="protein sequence ID" value="ELY39102.1"/>
    <property type="molecule type" value="Genomic_DNA"/>
</dbReference>
<sequence length="1020" mass="112693">MSGRRRTVSLASDDRARIPFALLAVLLLVSSISIVAVLESRDRPEVDVDQGLAVDRAESIATGEIRHAVVRATDDAAKAPVSSTDGADAAFADAIDSDDVFEQYLALRIYRDVAVSLASTEQEIGHDRTVVASVDRLDWDDSDDLESAIDRIELEQTDDDVLTVTVEDVDLTVEHDGAETVSERRDITISVGTNALGLHDRTSEFEEQLETGFFEADEFYDGFGRYFAARMYPYVWGKAYYDRLVSSDRTFHNLTPNEHTEVMANDAIFALQEASFGTADPYEDHARFLPTVCMANDLTSEAGDIDLDELLGEQLGDEINGSDTFCESDFVDTEGEIDYPEPPTIQEIVLTLLEENIDTDVEIQPHPFADIAYMELVAGLTMDDVESEFNDSLEKHERFNDVYLEEYYDDEPANQDAADAVDGLEEQLADLEKLIDESAPASDLTDDSMETVYDVDIDTSEAGPTKHDQLPRTERPGENWSRVDRSYTTSGGDASVSIDVASDDGTGFDDRELAEIDLEYETDVGVSETWRHDHETDLDPITNVTIPLEQVRTNWKRPVTYSASYGIDADLAEDIEVERESRGLESPFSTDSWNESYGFVGNFEGIEADAVGETFDLDAGSVGGQERELEDEIEGSSRSIVTESDFERAIPYSSDPDIDVEPRDRTLLYDWVIGELNRTHEAVVASVPPHETDLWSMLEQPSPLGEVEDTVRSVEDELVYENTTGSYENTADLLRAEVRKQYFKAIYEHIETVESYHEETIEGGSGMVDDLLGGLLDAGNDLLGAPLEFVESMLDPESRPEDARAPGPDSELLEDTSYQVEGSPTYLSLETVNRTDVPAVRPEGGTLLETHSTSEHASMGTGYFDAVGFPGLPLLPVPSLSFLQLDIYYLEVQGEYARFEVRANSGDPAASDETTYVRQDTRVSFETPPWADQDELVVGSVEPIGFENSLVVPVVVPSPQLLPRGTPGVGDMWQSTNLDVPREECSTAWDDVGASFEPDEQGESDECISDEIDLELPVGG</sequence>
<evidence type="ECO:0000313" key="4">
    <source>
        <dbReference type="Proteomes" id="UP000011599"/>
    </source>
</evidence>
<gene>
    <name evidence="3" type="ORF">C496_14632</name>
</gene>
<dbReference type="Pfam" id="PF23957">
    <property type="entry name" value="DUF7286"/>
    <property type="match status" value="3"/>
</dbReference>
<comment type="caution">
    <text evidence="3">The sequence shown here is derived from an EMBL/GenBank/DDBJ whole genome shotgun (WGS) entry which is preliminary data.</text>
</comment>
<feature type="compositionally biased region" description="Acidic residues" evidence="1">
    <location>
        <begin position="997"/>
        <end position="1014"/>
    </location>
</feature>
<evidence type="ECO:0000256" key="2">
    <source>
        <dbReference type="SAM" id="Phobius"/>
    </source>
</evidence>
<feature type="transmembrane region" description="Helical" evidence="2">
    <location>
        <begin position="20"/>
        <end position="38"/>
    </location>
</feature>
<dbReference type="PATRIC" id="fig|1114856.3.peg.3026"/>
<proteinExistence type="predicted"/>
<keyword evidence="4" id="KW-1185">Reference proteome</keyword>
<dbReference type="Proteomes" id="UP000011599">
    <property type="component" value="Unassembled WGS sequence"/>
</dbReference>
<dbReference type="eggNOG" id="arCOG02945">
    <property type="taxonomic scope" value="Archaea"/>
</dbReference>
<feature type="compositionally biased region" description="Basic and acidic residues" evidence="1">
    <location>
        <begin position="464"/>
        <end position="485"/>
    </location>
</feature>